<keyword evidence="2" id="KW-1185">Reference proteome</keyword>
<comment type="caution">
    <text evidence="1">The sequence shown here is derived from an EMBL/GenBank/DDBJ whole genome shotgun (WGS) entry which is preliminary data.</text>
</comment>
<gene>
    <name evidence="1" type="ORF">ENUP19_0054G0111</name>
</gene>
<dbReference type="Proteomes" id="UP001628156">
    <property type="component" value="Unassembled WGS sequence"/>
</dbReference>
<name>A0ABQ0DCE2_9EUKA</name>
<organism evidence="1 2">
    <name type="scientific">Entamoeba nuttalli</name>
    <dbReference type="NCBI Taxonomy" id="412467"/>
    <lineage>
        <taxon>Eukaryota</taxon>
        <taxon>Amoebozoa</taxon>
        <taxon>Evosea</taxon>
        <taxon>Archamoebae</taxon>
        <taxon>Mastigamoebida</taxon>
        <taxon>Entamoebidae</taxon>
        <taxon>Entamoeba</taxon>
    </lineage>
</organism>
<evidence type="ECO:0000313" key="1">
    <source>
        <dbReference type="EMBL" id="GAB1220536.1"/>
    </source>
</evidence>
<proteinExistence type="predicted"/>
<reference evidence="1 2" key="1">
    <citation type="journal article" date="2019" name="PLoS Negl. Trop. Dis.">
        <title>Whole genome sequencing of Entamoeba nuttalli reveals mammalian host-related molecular signatures and a novel octapeptide-repeat surface protein.</title>
        <authorList>
            <person name="Tanaka M."/>
            <person name="Makiuchi T."/>
            <person name="Komiyama T."/>
            <person name="Shiina T."/>
            <person name="Osaki K."/>
            <person name="Tachibana H."/>
        </authorList>
    </citation>
    <scope>NUCLEOTIDE SEQUENCE [LARGE SCALE GENOMIC DNA]</scope>
    <source>
        <strain evidence="1 2">P19-061405</strain>
    </source>
</reference>
<evidence type="ECO:0008006" key="3">
    <source>
        <dbReference type="Google" id="ProtNLM"/>
    </source>
</evidence>
<accession>A0ABQ0DCE2</accession>
<evidence type="ECO:0000313" key="2">
    <source>
        <dbReference type="Proteomes" id="UP001628156"/>
    </source>
</evidence>
<dbReference type="EMBL" id="BAAFRS010000054">
    <property type="protein sequence ID" value="GAB1220536.1"/>
    <property type="molecule type" value="Genomic_DNA"/>
</dbReference>
<protein>
    <recommendedName>
        <fullName evidence="3">AIG1 family protein</fullName>
    </recommendedName>
</protein>
<sequence>MILDGGKLKNGIKTISLRYDGFDAEWYHLEYVFAQFKTMKLSQSCIDKLKFKDGEEEHLKQFNTKYWESKKITTSEVKNSKGVI</sequence>